<feature type="signal peptide" evidence="2">
    <location>
        <begin position="1"/>
        <end position="21"/>
    </location>
</feature>
<evidence type="ECO:0000256" key="2">
    <source>
        <dbReference type="SAM" id="SignalP"/>
    </source>
</evidence>
<keyword evidence="4" id="KW-1185">Reference proteome</keyword>
<evidence type="ECO:0000256" key="1">
    <source>
        <dbReference type="SAM" id="MobiDB-lite"/>
    </source>
</evidence>
<accession>A0ABP9Y2B3</accession>
<evidence type="ECO:0000313" key="3">
    <source>
        <dbReference type="EMBL" id="GAA5801114.1"/>
    </source>
</evidence>
<gene>
    <name evidence="3" type="ORF">HPULCUR_006556</name>
</gene>
<keyword evidence="2" id="KW-0732">Signal</keyword>
<organism evidence="3 4">
    <name type="scientific">Helicostylum pulchrum</name>
    <dbReference type="NCBI Taxonomy" id="562976"/>
    <lineage>
        <taxon>Eukaryota</taxon>
        <taxon>Fungi</taxon>
        <taxon>Fungi incertae sedis</taxon>
        <taxon>Mucoromycota</taxon>
        <taxon>Mucoromycotina</taxon>
        <taxon>Mucoromycetes</taxon>
        <taxon>Mucorales</taxon>
        <taxon>Mucorineae</taxon>
        <taxon>Mucoraceae</taxon>
        <taxon>Helicostylum</taxon>
    </lineage>
</organism>
<reference evidence="3 4" key="1">
    <citation type="submission" date="2024-04" db="EMBL/GenBank/DDBJ databases">
        <title>genome sequences of Mucor flavus KT1a and Helicostylum pulchrum KT1b strains isolation_sourced from the surface of a dry-aged beef.</title>
        <authorList>
            <person name="Toyotome T."/>
            <person name="Hosono M."/>
            <person name="Torimaru M."/>
            <person name="Fukuda K."/>
            <person name="Mikami N."/>
        </authorList>
    </citation>
    <scope>NUCLEOTIDE SEQUENCE [LARGE SCALE GENOMIC DNA]</scope>
    <source>
        <strain evidence="3 4">KT1b</strain>
    </source>
</reference>
<dbReference type="Proteomes" id="UP001476247">
    <property type="component" value="Unassembled WGS sequence"/>
</dbReference>
<comment type="caution">
    <text evidence="3">The sequence shown here is derived from an EMBL/GenBank/DDBJ whole genome shotgun (WGS) entry which is preliminary data.</text>
</comment>
<name>A0ABP9Y2B3_9FUNG</name>
<feature type="region of interest" description="Disordered" evidence="1">
    <location>
        <begin position="58"/>
        <end position="82"/>
    </location>
</feature>
<evidence type="ECO:0000313" key="4">
    <source>
        <dbReference type="Proteomes" id="UP001476247"/>
    </source>
</evidence>
<dbReference type="EMBL" id="BAABUJ010000017">
    <property type="protein sequence ID" value="GAA5801114.1"/>
    <property type="molecule type" value="Genomic_DNA"/>
</dbReference>
<proteinExistence type="predicted"/>
<protein>
    <submittedName>
        <fullName evidence="3">Uncharacterized protein</fullName>
    </submittedName>
</protein>
<feature type="chain" id="PRO_5046927265" evidence="2">
    <location>
        <begin position="22"/>
        <end position="90"/>
    </location>
</feature>
<sequence length="90" mass="10361">MHIYTLFSVIIASILVTLTSAKSFGKENSMAGVRQDIDNRRAHRNVYKKREIRNGLLVVRPDPDTNEQPPKLNPNSDPNYIPNYIPTEFY</sequence>